<keyword evidence="8" id="KW-0378">Hydrolase</keyword>
<comment type="catalytic activity">
    <reaction evidence="6">
        <text>L-threonylcarbamoyladenylate + adenosine(37) in tRNA = N(6)-L-threonylcarbamoyladenosine(37) in tRNA + AMP + H(+)</text>
        <dbReference type="Rhea" id="RHEA:37059"/>
        <dbReference type="Rhea" id="RHEA-COMP:10162"/>
        <dbReference type="Rhea" id="RHEA-COMP:10163"/>
        <dbReference type="ChEBI" id="CHEBI:15378"/>
        <dbReference type="ChEBI" id="CHEBI:73682"/>
        <dbReference type="ChEBI" id="CHEBI:74411"/>
        <dbReference type="ChEBI" id="CHEBI:74418"/>
        <dbReference type="ChEBI" id="CHEBI:456215"/>
        <dbReference type="EC" id="2.3.1.234"/>
    </reaction>
</comment>
<dbReference type="GO" id="GO:0008233">
    <property type="term" value="F:peptidase activity"/>
    <property type="evidence" value="ECO:0007669"/>
    <property type="project" value="UniProtKB-KW"/>
</dbReference>
<dbReference type="GO" id="GO:0061711">
    <property type="term" value="F:tRNA N(6)-L-threonylcarbamoyladenine synthase activity"/>
    <property type="evidence" value="ECO:0007669"/>
    <property type="project" value="UniProtKB-EC"/>
</dbReference>
<dbReference type="InterPro" id="IPR000905">
    <property type="entry name" value="Gcp-like_dom"/>
</dbReference>
<keyword evidence="8" id="KW-0645">Protease</keyword>
<sequence length="318" mass="35439">MAKFLGIDTSCYTTSAAIYDGETGKVYEKRKILSVKPGKRGLSQSEMVYQHVRNIPEIFKNLNTYINDIKGIGVSAFPRRRADSFMPAFLVGKGCANVLGSTLHVPVYEFSHQENHTMAAICDFPNLWGKKLYVMHLSGGTNDVVRVDWEDNQMIISDVMHSLDITAGQYIDRIGVALGLQFPCGKELELLAAEGEHLYNPPIADVKNAFSFAGPETQVQKDILSKKFTKENIAQGVLKTIADALIKGLTRANLDKERGFIAIGGVMANIYLRERLMKFAEKYGISMYFAQSKYSTDNSTGNAFGAYMRYKSESLYCK</sequence>
<protein>
    <recommendedName>
        <fullName evidence="1">N(6)-L-threonylcarbamoyladenine synthase</fullName>
        <ecNumber evidence="1">2.3.1.234</ecNumber>
    </recommendedName>
</protein>
<dbReference type="Pfam" id="PF00814">
    <property type="entry name" value="TsaD"/>
    <property type="match status" value="1"/>
</dbReference>
<dbReference type="eggNOG" id="COG0533">
    <property type="taxonomic scope" value="Bacteria"/>
</dbReference>
<dbReference type="RefSeq" id="WP_007554377.1">
    <property type="nucleotide sequence ID" value="NZ_AENT01000012.1"/>
</dbReference>
<accession>E4L8E6</accession>
<dbReference type="GO" id="GO:0046872">
    <property type="term" value="F:metal ion binding"/>
    <property type="evidence" value="ECO:0007669"/>
    <property type="project" value="UniProtKB-KW"/>
</dbReference>
<dbReference type="EMBL" id="AENT01000012">
    <property type="protein sequence ID" value="EFR42969.1"/>
    <property type="molecule type" value="Genomic_DNA"/>
</dbReference>
<proteinExistence type="predicted"/>
<evidence type="ECO:0000256" key="5">
    <source>
        <dbReference type="ARBA" id="ARBA00023315"/>
    </source>
</evidence>
<dbReference type="GO" id="GO:0006508">
    <property type="term" value="P:proteolysis"/>
    <property type="evidence" value="ECO:0007669"/>
    <property type="project" value="UniProtKB-KW"/>
</dbReference>
<evidence type="ECO:0000256" key="6">
    <source>
        <dbReference type="ARBA" id="ARBA00048117"/>
    </source>
</evidence>
<evidence type="ECO:0000256" key="1">
    <source>
        <dbReference type="ARBA" id="ARBA00012156"/>
    </source>
</evidence>
<keyword evidence="5" id="KW-0012">Acyltransferase</keyword>
<dbReference type="InterPro" id="IPR017861">
    <property type="entry name" value="KAE1/TsaD"/>
</dbReference>
<organism evidence="8 9">
    <name type="scientific">Dialister micraerophilus UPII 345-E</name>
    <dbReference type="NCBI Taxonomy" id="910314"/>
    <lineage>
        <taxon>Bacteria</taxon>
        <taxon>Bacillati</taxon>
        <taxon>Bacillota</taxon>
        <taxon>Negativicutes</taxon>
        <taxon>Veillonellales</taxon>
        <taxon>Veillonellaceae</taxon>
        <taxon>Dialister</taxon>
    </lineage>
</organism>
<evidence type="ECO:0000259" key="7">
    <source>
        <dbReference type="Pfam" id="PF00814"/>
    </source>
</evidence>
<dbReference type="PANTHER" id="PTHR11735:SF11">
    <property type="entry name" value="TRNA THREONYLCARBAMOYLADENOSINE BIOSYNTHESIS PROTEIN TSAB"/>
    <property type="match status" value="1"/>
</dbReference>
<dbReference type="PANTHER" id="PTHR11735">
    <property type="entry name" value="TRNA N6-ADENOSINE THREONYLCARBAMOYLTRANSFERASE"/>
    <property type="match status" value="1"/>
</dbReference>
<dbReference type="OrthoDB" id="1675500at2"/>
<keyword evidence="4" id="KW-0479">Metal-binding</keyword>
<evidence type="ECO:0000256" key="2">
    <source>
        <dbReference type="ARBA" id="ARBA00022679"/>
    </source>
</evidence>
<gene>
    <name evidence="8" type="ORF">HMPREF9220_1129</name>
</gene>
<dbReference type="Proteomes" id="UP000004594">
    <property type="component" value="Unassembled WGS sequence"/>
</dbReference>
<name>E4L8E6_9FIRM</name>
<evidence type="ECO:0000256" key="4">
    <source>
        <dbReference type="ARBA" id="ARBA00022723"/>
    </source>
</evidence>
<keyword evidence="3" id="KW-0819">tRNA processing</keyword>
<feature type="domain" description="Gcp-like" evidence="7">
    <location>
        <begin position="55"/>
        <end position="300"/>
    </location>
</feature>
<dbReference type="GO" id="GO:0008033">
    <property type="term" value="P:tRNA processing"/>
    <property type="evidence" value="ECO:0007669"/>
    <property type="project" value="UniProtKB-KW"/>
</dbReference>
<dbReference type="AlphaFoldDB" id="E4L8E6"/>
<keyword evidence="2" id="KW-0808">Transferase</keyword>
<evidence type="ECO:0000313" key="9">
    <source>
        <dbReference type="Proteomes" id="UP000004594"/>
    </source>
</evidence>
<comment type="caution">
    <text evidence="8">The sequence shown here is derived from an EMBL/GenBank/DDBJ whole genome shotgun (WGS) entry which is preliminary data.</text>
</comment>
<evidence type="ECO:0000313" key="8">
    <source>
        <dbReference type="EMBL" id="EFR42969.1"/>
    </source>
</evidence>
<dbReference type="EC" id="2.3.1.234" evidence="1"/>
<dbReference type="PRINTS" id="PR00789">
    <property type="entry name" value="OSIALOPTASE"/>
</dbReference>
<dbReference type="GO" id="GO:0005829">
    <property type="term" value="C:cytosol"/>
    <property type="evidence" value="ECO:0007669"/>
    <property type="project" value="TreeGrafter"/>
</dbReference>
<dbReference type="Gene3D" id="3.30.420.40">
    <property type="match status" value="2"/>
</dbReference>
<evidence type="ECO:0000256" key="3">
    <source>
        <dbReference type="ARBA" id="ARBA00022694"/>
    </source>
</evidence>
<dbReference type="SUPFAM" id="SSF53067">
    <property type="entry name" value="Actin-like ATPase domain"/>
    <property type="match status" value="1"/>
</dbReference>
<dbReference type="InterPro" id="IPR043129">
    <property type="entry name" value="ATPase_NBD"/>
</dbReference>
<reference evidence="8 9" key="1">
    <citation type="submission" date="2010-11" db="EMBL/GenBank/DDBJ databases">
        <authorList>
            <person name="Durkin A.S."/>
            <person name="Madupu R."/>
            <person name="Torralba M."/>
            <person name="Gillis M."/>
            <person name="Methe B."/>
            <person name="Sutton G."/>
            <person name="Nelson K.E."/>
        </authorList>
    </citation>
    <scope>NUCLEOTIDE SEQUENCE [LARGE SCALE GENOMIC DNA]</scope>
    <source>
        <strain evidence="8 9">UPII 345-E</strain>
    </source>
</reference>